<feature type="transmembrane region" description="Helical" evidence="1">
    <location>
        <begin position="214"/>
        <end position="236"/>
    </location>
</feature>
<proteinExistence type="predicted"/>
<feature type="transmembrane region" description="Helical" evidence="1">
    <location>
        <begin position="12"/>
        <end position="33"/>
    </location>
</feature>
<organism evidence="2 3">
    <name type="scientific">Taishania pollutisoli</name>
    <dbReference type="NCBI Taxonomy" id="2766479"/>
    <lineage>
        <taxon>Bacteria</taxon>
        <taxon>Pseudomonadati</taxon>
        <taxon>Bacteroidota</taxon>
        <taxon>Flavobacteriia</taxon>
        <taxon>Flavobacteriales</taxon>
        <taxon>Crocinitomicaceae</taxon>
        <taxon>Taishania</taxon>
    </lineage>
</organism>
<feature type="transmembrane region" description="Helical" evidence="1">
    <location>
        <begin position="53"/>
        <end position="74"/>
    </location>
</feature>
<dbReference type="EMBL" id="JACVEL010000018">
    <property type="protein sequence ID" value="MBC9813867.1"/>
    <property type="molecule type" value="Genomic_DNA"/>
</dbReference>
<dbReference type="Proteomes" id="UP000652681">
    <property type="component" value="Unassembled WGS sequence"/>
</dbReference>
<keyword evidence="1" id="KW-0472">Membrane</keyword>
<name>A0A8J6TTY2_9FLAO</name>
<dbReference type="Pfam" id="PF19992">
    <property type="entry name" value="DUF6427"/>
    <property type="match status" value="1"/>
</dbReference>
<dbReference type="RefSeq" id="WP_216714788.1">
    <property type="nucleotide sequence ID" value="NZ_JACVEL010000018.1"/>
</dbReference>
<keyword evidence="1" id="KW-0812">Transmembrane</keyword>
<keyword evidence="3" id="KW-1185">Reference proteome</keyword>
<feature type="transmembrane region" description="Helical" evidence="1">
    <location>
        <begin position="276"/>
        <end position="292"/>
    </location>
</feature>
<evidence type="ECO:0000313" key="3">
    <source>
        <dbReference type="Proteomes" id="UP000652681"/>
    </source>
</evidence>
<feature type="transmembrane region" description="Helical" evidence="1">
    <location>
        <begin position="104"/>
        <end position="122"/>
    </location>
</feature>
<sequence>MIRLFAENRALTVFLLPIFTVGYVLLNAFFPYFELSNEIDFGLFGTYTVANPLVKQIGGGAIVFLNAVAINLVFNNQNFHEKTIYLPAFIYIVWMSFFEEMYNPGGFLLAHTFYIFILFQLFRLNQNEDGRRLVFNAAFFAGVATCLHPTMVILLPFLFIMVWILRPFVFRESLLLITGFITPLLYAGVLMLYQHEAFQWNWKLNFVAIENQPFNLFVMASLILLFILFSAFGIRAKLQKSSIRLRKLTRILWVLLFLAGCIGVTDFLLAQQEESFSLLFVILPFFSVFSFVKKPLSVLANGLFIIIIICSLLKFFL</sequence>
<feature type="transmembrane region" description="Helical" evidence="1">
    <location>
        <begin position="248"/>
        <end position="269"/>
    </location>
</feature>
<feature type="transmembrane region" description="Helical" evidence="1">
    <location>
        <begin position="134"/>
        <end position="162"/>
    </location>
</feature>
<dbReference type="AlphaFoldDB" id="A0A8J6TTY2"/>
<dbReference type="InterPro" id="IPR045625">
    <property type="entry name" value="DUF6427"/>
</dbReference>
<evidence type="ECO:0000256" key="1">
    <source>
        <dbReference type="SAM" id="Phobius"/>
    </source>
</evidence>
<keyword evidence="1" id="KW-1133">Transmembrane helix</keyword>
<evidence type="ECO:0000313" key="2">
    <source>
        <dbReference type="EMBL" id="MBC9813867.1"/>
    </source>
</evidence>
<feature type="transmembrane region" description="Helical" evidence="1">
    <location>
        <begin position="174"/>
        <end position="193"/>
    </location>
</feature>
<accession>A0A8J6TTY2</accession>
<comment type="caution">
    <text evidence="2">The sequence shown here is derived from an EMBL/GenBank/DDBJ whole genome shotgun (WGS) entry which is preliminary data.</text>
</comment>
<gene>
    <name evidence="2" type="ORF">H9Y05_15430</name>
</gene>
<feature type="transmembrane region" description="Helical" evidence="1">
    <location>
        <begin position="298"/>
        <end position="316"/>
    </location>
</feature>
<reference evidence="2" key="1">
    <citation type="submission" date="2020-09" db="EMBL/GenBank/DDBJ databases">
        <title>Taishania pollutisoli gen. nov., sp. nov., Isolated from Tetrabromobisphenol A-Contaminated Soil.</title>
        <authorList>
            <person name="Chen Q."/>
        </authorList>
    </citation>
    <scope>NUCLEOTIDE SEQUENCE</scope>
    <source>
        <strain evidence="2">CZZ-1</strain>
    </source>
</reference>
<protein>
    <submittedName>
        <fullName evidence="2">Uncharacterized protein</fullName>
    </submittedName>
</protein>